<comment type="caution">
    <text evidence="9">The sequence shown here is derived from an EMBL/GenBank/DDBJ whole genome shotgun (WGS) entry which is preliminary data.</text>
</comment>
<dbReference type="EMBL" id="VULQ01000010">
    <property type="protein sequence ID" value="MSS78379.1"/>
    <property type="molecule type" value="Genomic_DNA"/>
</dbReference>
<evidence type="ECO:0000256" key="4">
    <source>
        <dbReference type="ARBA" id="ARBA00022989"/>
    </source>
</evidence>
<evidence type="ECO:0000256" key="5">
    <source>
        <dbReference type="ARBA" id="ARBA00023065"/>
    </source>
</evidence>
<proteinExistence type="predicted"/>
<keyword evidence="5" id="KW-0406">Ion transport</keyword>
<dbReference type="InterPro" id="IPR014743">
    <property type="entry name" value="Cl-channel_core"/>
</dbReference>
<feature type="transmembrane region" description="Helical" evidence="8">
    <location>
        <begin position="9"/>
        <end position="42"/>
    </location>
</feature>
<evidence type="ECO:0000313" key="9">
    <source>
        <dbReference type="EMBL" id="MSS78379.1"/>
    </source>
</evidence>
<keyword evidence="7" id="KW-0868">Chloride</keyword>
<dbReference type="RefSeq" id="WP_154541412.1">
    <property type="nucleotide sequence ID" value="NZ_VULQ01000010.1"/>
</dbReference>
<evidence type="ECO:0000256" key="2">
    <source>
        <dbReference type="ARBA" id="ARBA00022448"/>
    </source>
</evidence>
<dbReference type="GO" id="GO:0005886">
    <property type="term" value="C:plasma membrane"/>
    <property type="evidence" value="ECO:0007669"/>
    <property type="project" value="TreeGrafter"/>
</dbReference>
<reference evidence="9 10" key="1">
    <citation type="submission" date="2019-08" db="EMBL/GenBank/DDBJ databases">
        <title>In-depth cultivation of the pig gut microbiome towards novel bacterial diversity and tailored functional studies.</title>
        <authorList>
            <person name="Wylensek D."/>
            <person name="Hitch T.C.A."/>
            <person name="Clavel T."/>
        </authorList>
    </citation>
    <scope>NUCLEOTIDE SEQUENCE [LARGE SCALE GENOMIC DNA]</scope>
    <source>
        <strain evidence="9 10">WCA-380-WT-2B</strain>
    </source>
</reference>
<dbReference type="InterPro" id="IPR001807">
    <property type="entry name" value="ClC"/>
</dbReference>
<dbReference type="CDD" id="cd01031">
    <property type="entry name" value="EriC"/>
    <property type="match status" value="1"/>
</dbReference>
<feature type="transmembrane region" description="Helical" evidence="8">
    <location>
        <begin position="351"/>
        <end position="378"/>
    </location>
</feature>
<dbReference type="Proteomes" id="UP000441925">
    <property type="component" value="Unassembled WGS sequence"/>
</dbReference>
<dbReference type="PRINTS" id="PR00762">
    <property type="entry name" value="CLCHANNEL"/>
</dbReference>
<keyword evidence="3 8" id="KW-0812">Transmembrane</keyword>
<feature type="transmembrane region" description="Helical" evidence="8">
    <location>
        <begin position="147"/>
        <end position="172"/>
    </location>
</feature>
<protein>
    <submittedName>
        <fullName evidence="9">ClC family H(+)/Cl(-) exchange transporter</fullName>
    </submittedName>
</protein>
<feature type="transmembrane region" description="Helical" evidence="8">
    <location>
        <begin position="297"/>
        <end position="314"/>
    </location>
</feature>
<keyword evidence="10" id="KW-1185">Reference proteome</keyword>
<dbReference type="AlphaFoldDB" id="A0A6N7VXD7"/>
<evidence type="ECO:0000313" key="10">
    <source>
        <dbReference type="Proteomes" id="UP000441925"/>
    </source>
</evidence>
<dbReference type="Pfam" id="PF00654">
    <property type="entry name" value="Voltage_CLC"/>
    <property type="match status" value="1"/>
</dbReference>
<evidence type="ECO:0000256" key="3">
    <source>
        <dbReference type="ARBA" id="ARBA00022692"/>
    </source>
</evidence>
<feature type="transmembrane region" description="Helical" evidence="8">
    <location>
        <begin position="260"/>
        <end position="277"/>
    </location>
</feature>
<organism evidence="9 10">
    <name type="scientific">Anaerococcus porci</name>
    <dbReference type="NCBI Taxonomy" id="2652269"/>
    <lineage>
        <taxon>Bacteria</taxon>
        <taxon>Bacillati</taxon>
        <taxon>Bacillota</taxon>
        <taxon>Tissierellia</taxon>
        <taxon>Tissierellales</taxon>
        <taxon>Peptoniphilaceae</taxon>
        <taxon>Anaerococcus</taxon>
    </lineage>
</organism>
<sequence>MEEKISYKLIFISIIIGFISGLVVSLFRIVIPKLIYLIAILIEFGQKGLLESLIFIAMFLLIGYIVAICVDKEPMIGGSGIPQISGKLNKKLSYNPLTCLIYKLIGGTLSIGSGLSLGREGPSVQIAGSIGEIISDIFKLSQNDKDIMIVASSSSGITSAFTAPISAIAFSIEELMKKSKRIGFIYITLTVISASLVTSFLIGNSPVIKINNSLDLSSKYWSYLLFLAILVGLSSLIFNKGILYGKYLYNKLAISQKIKYIIPFFITSIVLLLDKRMLGSGENFIGLAQNGNEDIKVLIYFYVGKLLLLFVAFCSGIPGGIFFPLLALGALVGNIYGSILFKMGFVGENEIIIFSMLSMAAHFGSIVRAPLTGIFLILEMTGGKIDFLLPIVIVTLMAYIVSELTKNEPIYESLLDIIIKRKMLS</sequence>
<evidence type="ECO:0000256" key="6">
    <source>
        <dbReference type="ARBA" id="ARBA00023136"/>
    </source>
</evidence>
<dbReference type="PANTHER" id="PTHR45711">
    <property type="entry name" value="CHLORIDE CHANNEL PROTEIN"/>
    <property type="match status" value="1"/>
</dbReference>
<dbReference type="Gene3D" id="1.10.3080.10">
    <property type="entry name" value="Clc chloride channel"/>
    <property type="match status" value="1"/>
</dbReference>
<dbReference type="GO" id="GO:0005247">
    <property type="term" value="F:voltage-gated chloride channel activity"/>
    <property type="evidence" value="ECO:0007669"/>
    <property type="project" value="TreeGrafter"/>
</dbReference>
<feature type="transmembrane region" description="Helical" evidence="8">
    <location>
        <begin position="184"/>
        <end position="208"/>
    </location>
</feature>
<keyword evidence="6 8" id="KW-0472">Membrane</keyword>
<evidence type="ECO:0000256" key="7">
    <source>
        <dbReference type="ARBA" id="ARBA00023214"/>
    </source>
</evidence>
<feature type="transmembrane region" description="Helical" evidence="8">
    <location>
        <begin position="220"/>
        <end position="239"/>
    </location>
</feature>
<name>A0A6N7VXD7_9FIRM</name>
<comment type="subcellular location">
    <subcellularLocation>
        <location evidence="1">Membrane</location>
        <topology evidence="1">Multi-pass membrane protein</topology>
    </subcellularLocation>
</comment>
<keyword evidence="2" id="KW-0813">Transport</keyword>
<feature type="transmembrane region" description="Helical" evidence="8">
    <location>
        <begin position="48"/>
        <end position="71"/>
    </location>
</feature>
<gene>
    <name evidence="9" type="ORF">FYJ26_08205</name>
</gene>
<keyword evidence="4 8" id="KW-1133">Transmembrane helix</keyword>
<evidence type="ECO:0000256" key="1">
    <source>
        <dbReference type="ARBA" id="ARBA00004141"/>
    </source>
</evidence>
<accession>A0A6N7VXD7</accession>
<dbReference type="PANTHER" id="PTHR45711:SF6">
    <property type="entry name" value="CHLORIDE CHANNEL PROTEIN"/>
    <property type="match status" value="1"/>
</dbReference>
<feature type="transmembrane region" description="Helical" evidence="8">
    <location>
        <begin position="321"/>
        <end position="339"/>
    </location>
</feature>
<evidence type="ECO:0000256" key="8">
    <source>
        <dbReference type="SAM" id="Phobius"/>
    </source>
</evidence>
<dbReference type="SUPFAM" id="SSF81340">
    <property type="entry name" value="Clc chloride channel"/>
    <property type="match status" value="1"/>
</dbReference>
<feature type="transmembrane region" description="Helical" evidence="8">
    <location>
        <begin position="385"/>
        <end position="402"/>
    </location>
</feature>